<dbReference type="AlphaFoldDB" id="A0A9W4WGS4"/>
<comment type="caution">
    <text evidence="2">The sequence shown here is derived from an EMBL/GenBank/DDBJ whole genome shotgun (WGS) entry which is preliminary data.</text>
</comment>
<feature type="domain" description="Heterokaryon incompatibility" evidence="1">
    <location>
        <begin position="72"/>
        <end position="223"/>
    </location>
</feature>
<dbReference type="InterPro" id="IPR010730">
    <property type="entry name" value="HET"/>
</dbReference>
<gene>
    <name evidence="2" type="ORF">CGXH109_LOCUS34456</name>
</gene>
<evidence type="ECO:0000313" key="2">
    <source>
        <dbReference type="EMBL" id="CAI0644326.1"/>
    </source>
</evidence>
<dbReference type="Proteomes" id="UP001152533">
    <property type="component" value="Unassembled WGS sequence"/>
</dbReference>
<name>A0A9W4WGS4_9PEZI</name>
<dbReference type="Pfam" id="PF06985">
    <property type="entry name" value="HET"/>
    <property type="match status" value="1"/>
</dbReference>
<keyword evidence="3" id="KW-1185">Reference proteome</keyword>
<organism evidence="2 3">
    <name type="scientific">Colletotrichum noveboracense</name>
    <dbReference type="NCBI Taxonomy" id="2664923"/>
    <lineage>
        <taxon>Eukaryota</taxon>
        <taxon>Fungi</taxon>
        <taxon>Dikarya</taxon>
        <taxon>Ascomycota</taxon>
        <taxon>Pezizomycotina</taxon>
        <taxon>Sordariomycetes</taxon>
        <taxon>Hypocreomycetidae</taxon>
        <taxon>Glomerellales</taxon>
        <taxon>Glomerellaceae</taxon>
        <taxon>Colletotrichum</taxon>
        <taxon>Colletotrichum gloeosporioides species complex</taxon>
    </lineage>
</organism>
<protein>
    <recommendedName>
        <fullName evidence="1">Heterokaryon incompatibility domain-containing protein</fullName>
    </recommendedName>
</protein>
<dbReference type="PANTHER" id="PTHR24148">
    <property type="entry name" value="ANKYRIN REPEAT DOMAIN-CONTAINING PROTEIN 39 HOMOLOG-RELATED"/>
    <property type="match status" value="1"/>
</dbReference>
<dbReference type="InterPro" id="IPR052895">
    <property type="entry name" value="HetReg/Transcr_Mod"/>
</dbReference>
<dbReference type="PANTHER" id="PTHR24148:SF64">
    <property type="entry name" value="HETEROKARYON INCOMPATIBILITY DOMAIN-CONTAINING PROTEIN"/>
    <property type="match status" value="1"/>
</dbReference>
<evidence type="ECO:0000313" key="3">
    <source>
        <dbReference type="Proteomes" id="UP001152533"/>
    </source>
</evidence>
<reference evidence="2" key="1">
    <citation type="submission" date="2022-08" db="EMBL/GenBank/DDBJ databases">
        <authorList>
            <person name="Giroux E."/>
            <person name="Giroux E."/>
        </authorList>
    </citation>
    <scope>NUCLEOTIDE SEQUENCE</scope>
    <source>
        <strain evidence="2">H1091258</strain>
    </source>
</reference>
<sequence>MKNSTIPPDHPSVALSATDTNSSAFHDIYSQLPHSDSVRILILLPADDPDAELQGTLSTTRLSDCQNEDTSYVTLSYVWGQQKHTGLVRIDERYLQIGENLFDALRHLRRRDKSLRLWADALCINQFNLEERNHQVQNMRDIYASSTETVIYLGNDDGGTTNLSAWNLLERLSIWALNDQGNKDFDRPSKLQQSLTKFKGSIEDVEIAVLSQPWFSRVWVLQEVVVSKAVSIQCGPRGIPWNDFCKIILLQPRSENELIQYKVCSKLDALTKRPIISYTSDLNGTPKFQILGIKVTM</sequence>
<accession>A0A9W4WGS4</accession>
<proteinExistence type="predicted"/>
<evidence type="ECO:0000259" key="1">
    <source>
        <dbReference type="Pfam" id="PF06985"/>
    </source>
</evidence>
<dbReference type="EMBL" id="CAMGZC010000160">
    <property type="protein sequence ID" value="CAI0644326.1"/>
    <property type="molecule type" value="Genomic_DNA"/>
</dbReference>